<proteinExistence type="inferred from homology"/>
<evidence type="ECO:0000313" key="11">
    <source>
        <dbReference type="Proteomes" id="UP000235114"/>
    </source>
</evidence>
<feature type="transmembrane region" description="Helical" evidence="6">
    <location>
        <begin position="148"/>
        <end position="169"/>
    </location>
</feature>
<comment type="subcellular location">
    <subcellularLocation>
        <location evidence="1">Endomembrane system</location>
        <topology evidence="1">Multi-pass membrane protein</topology>
    </subcellularLocation>
</comment>
<dbReference type="SUPFAM" id="SSF103481">
    <property type="entry name" value="Multidrug resistance efflux transporter EmrE"/>
    <property type="match status" value="2"/>
</dbReference>
<keyword evidence="3 6" id="KW-0812">Transmembrane</keyword>
<evidence type="ECO:0000313" key="8">
    <source>
        <dbReference type="EMBL" id="PLR86731.1"/>
    </source>
</evidence>
<feature type="transmembrane region" description="Helical" evidence="6">
    <location>
        <begin position="32"/>
        <end position="53"/>
    </location>
</feature>
<dbReference type="InterPro" id="IPR050638">
    <property type="entry name" value="AA-Vitamin_Transporters"/>
</dbReference>
<feature type="domain" description="EamA" evidence="7">
    <location>
        <begin position="4"/>
        <end position="137"/>
    </location>
</feature>
<organism evidence="8 10">
    <name type="scientific">Bacillus canaveralius</name>
    <dbReference type="NCBI Taxonomy" id="1403243"/>
    <lineage>
        <taxon>Bacteria</taxon>
        <taxon>Bacillati</taxon>
        <taxon>Bacillota</taxon>
        <taxon>Bacilli</taxon>
        <taxon>Bacillales</taxon>
        <taxon>Bacillaceae</taxon>
        <taxon>Bacillus</taxon>
    </lineage>
</organism>
<evidence type="ECO:0000313" key="9">
    <source>
        <dbReference type="EMBL" id="PLR92807.1"/>
    </source>
</evidence>
<dbReference type="PANTHER" id="PTHR32322:SF2">
    <property type="entry name" value="EAMA DOMAIN-CONTAINING PROTEIN"/>
    <property type="match status" value="1"/>
</dbReference>
<reference evidence="9 11" key="2">
    <citation type="submission" date="2017-12" db="EMBL/GenBank/DDBJ databases">
        <title>Comparative Functional Genomics of Dry Heat Resistant strains isolated from the Viking Spacecraft.</title>
        <authorList>
            <person name="Seuylemezian A."/>
            <person name="Cooper K."/>
            <person name="Vaishampayan P."/>
        </authorList>
    </citation>
    <scope>NUCLEOTIDE SEQUENCE [LARGE SCALE GENOMIC DNA]</scope>
    <source>
        <strain evidence="9 11">ATCC 29669</strain>
    </source>
</reference>
<dbReference type="InterPro" id="IPR037185">
    <property type="entry name" value="EmrE-like"/>
</dbReference>
<evidence type="ECO:0000256" key="3">
    <source>
        <dbReference type="ARBA" id="ARBA00022692"/>
    </source>
</evidence>
<feature type="transmembrane region" description="Helical" evidence="6">
    <location>
        <begin position="5"/>
        <end position="26"/>
    </location>
</feature>
<protein>
    <submittedName>
        <fullName evidence="8">EamA family transporter</fullName>
    </submittedName>
</protein>
<accession>A0A2N5GSI6</accession>
<feature type="transmembrane region" description="Helical" evidence="6">
    <location>
        <begin position="65"/>
        <end position="86"/>
    </location>
</feature>
<feature type="domain" description="EamA" evidence="7">
    <location>
        <begin position="147"/>
        <end position="281"/>
    </location>
</feature>
<evidence type="ECO:0000256" key="4">
    <source>
        <dbReference type="ARBA" id="ARBA00022989"/>
    </source>
</evidence>
<feature type="transmembrane region" description="Helical" evidence="6">
    <location>
        <begin position="264"/>
        <end position="283"/>
    </location>
</feature>
<keyword evidence="11" id="KW-1185">Reference proteome</keyword>
<feature type="transmembrane region" description="Helical" evidence="6">
    <location>
        <begin position="122"/>
        <end position="142"/>
    </location>
</feature>
<evidence type="ECO:0000259" key="7">
    <source>
        <dbReference type="Pfam" id="PF00892"/>
    </source>
</evidence>
<dbReference type="Pfam" id="PF00892">
    <property type="entry name" value="EamA"/>
    <property type="match status" value="2"/>
</dbReference>
<dbReference type="GO" id="GO:0016020">
    <property type="term" value="C:membrane"/>
    <property type="evidence" value="ECO:0007669"/>
    <property type="project" value="UniProtKB-SubCell"/>
</dbReference>
<feature type="transmembrane region" description="Helical" evidence="6">
    <location>
        <begin position="92"/>
        <end position="113"/>
    </location>
</feature>
<feature type="transmembrane region" description="Helical" evidence="6">
    <location>
        <begin position="241"/>
        <end position="258"/>
    </location>
</feature>
<comment type="caution">
    <text evidence="8">The sequence shown here is derived from an EMBL/GenBank/DDBJ whole genome shotgun (WGS) entry which is preliminary data.</text>
</comment>
<reference evidence="8 10" key="1">
    <citation type="submission" date="2017-11" db="EMBL/GenBank/DDBJ databases">
        <title>Comparitive Functional Genomics of Dry Heat Resistant strains isolated from the Viking Spacecraft.</title>
        <authorList>
            <person name="Seuylemezian A."/>
            <person name="Cooper K."/>
            <person name="Vaishampayan P."/>
        </authorList>
    </citation>
    <scope>NUCLEOTIDE SEQUENCE [LARGE SCALE GENOMIC DNA]</scope>
    <source>
        <strain evidence="8 10">M4.6</strain>
    </source>
</reference>
<dbReference type="EMBL" id="PGVD01000056">
    <property type="protein sequence ID" value="PLR92807.1"/>
    <property type="molecule type" value="Genomic_DNA"/>
</dbReference>
<evidence type="ECO:0000313" key="10">
    <source>
        <dbReference type="Proteomes" id="UP000234951"/>
    </source>
</evidence>
<dbReference type="RefSeq" id="WP_101575141.1">
    <property type="nucleotide sequence ID" value="NZ_PGVA01000001.1"/>
</dbReference>
<keyword evidence="5 6" id="KW-0472">Membrane</keyword>
<evidence type="ECO:0000256" key="6">
    <source>
        <dbReference type="SAM" id="Phobius"/>
    </source>
</evidence>
<dbReference type="OrthoDB" id="6707571at2"/>
<dbReference type="EMBL" id="PGVA01000001">
    <property type="protein sequence ID" value="PLR86731.1"/>
    <property type="molecule type" value="Genomic_DNA"/>
</dbReference>
<evidence type="ECO:0000256" key="1">
    <source>
        <dbReference type="ARBA" id="ARBA00004127"/>
    </source>
</evidence>
<dbReference type="Gene3D" id="1.10.3730.20">
    <property type="match status" value="1"/>
</dbReference>
<evidence type="ECO:0000256" key="5">
    <source>
        <dbReference type="ARBA" id="ARBA00023136"/>
    </source>
</evidence>
<dbReference type="Proteomes" id="UP000234951">
    <property type="component" value="Unassembled WGS sequence"/>
</dbReference>
<evidence type="ECO:0000256" key="2">
    <source>
        <dbReference type="ARBA" id="ARBA00007362"/>
    </source>
</evidence>
<gene>
    <name evidence="8" type="ORF">CU635_00080</name>
    <name evidence="9" type="ORF">CVD25_18425</name>
</gene>
<dbReference type="PANTHER" id="PTHR32322">
    <property type="entry name" value="INNER MEMBRANE TRANSPORTER"/>
    <property type="match status" value="1"/>
</dbReference>
<feature type="transmembrane region" description="Helical" evidence="6">
    <location>
        <begin position="176"/>
        <end position="196"/>
    </location>
</feature>
<dbReference type="AlphaFoldDB" id="A0A2N5GSI6"/>
<keyword evidence="4 6" id="KW-1133">Transmembrane helix</keyword>
<dbReference type="InterPro" id="IPR000620">
    <property type="entry name" value="EamA_dom"/>
</dbReference>
<sequence length="301" mass="32360">MYVGIFLILISATGFGLLPIFALYAYDSGISVATLLFLRFAFAAMILFSYPLIKKQPLAITKKLLVSLFILGGVLYSLQSTFYFVAVQYIPASLAALILYLYPVFVAVLSFFINKEKLSKPLLVSIIVSLFGMVLILGAPAGNVNYTGLLLALGAAIVYSVYIIFGNLVAIKVQPIITSAFTALFASISFLAGGLLTNTLNFQFEMSGWIPIVGIALFSTVIAMFTFFAGMNIIGPTKASILSMAEPVVTIVCSTLLFGENMSILQLSGGIIVLTGALFVVLAREKTHSEAQSSLSRKTFD</sequence>
<feature type="transmembrane region" description="Helical" evidence="6">
    <location>
        <begin position="208"/>
        <end position="229"/>
    </location>
</feature>
<comment type="similarity">
    <text evidence="2">Belongs to the EamA transporter family.</text>
</comment>
<dbReference type="Proteomes" id="UP000235114">
    <property type="component" value="Unassembled WGS sequence"/>
</dbReference>
<name>A0A2N5GSI6_9BACI</name>